<feature type="transmembrane region" description="Helical" evidence="11">
    <location>
        <begin position="386"/>
        <end position="405"/>
    </location>
</feature>
<evidence type="ECO:0000256" key="8">
    <source>
        <dbReference type="ARBA" id="ARBA00022825"/>
    </source>
</evidence>
<comment type="function">
    <text evidence="11">Serine protease involved in intramembrane proteolysis.</text>
</comment>
<dbReference type="GO" id="GO:0006508">
    <property type="term" value="P:proteolysis"/>
    <property type="evidence" value="ECO:0007669"/>
    <property type="project" value="UniProtKB-KW"/>
</dbReference>
<organism evidence="13">
    <name type="scientific">Corethron hystrix</name>
    <dbReference type="NCBI Taxonomy" id="216773"/>
    <lineage>
        <taxon>Eukaryota</taxon>
        <taxon>Sar</taxon>
        <taxon>Stramenopiles</taxon>
        <taxon>Ochrophyta</taxon>
        <taxon>Bacillariophyta</taxon>
        <taxon>Coscinodiscophyceae</taxon>
        <taxon>Corethrophycidae</taxon>
        <taxon>Corethrales</taxon>
        <taxon>Corethraceae</taxon>
        <taxon>Corethron</taxon>
    </lineage>
</organism>
<evidence type="ECO:0000256" key="5">
    <source>
        <dbReference type="ARBA" id="ARBA00022670"/>
    </source>
</evidence>
<keyword evidence="8 11" id="KW-0720">Serine protease</keyword>
<reference evidence="13" key="1">
    <citation type="submission" date="2021-01" db="EMBL/GenBank/DDBJ databases">
        <authorList>
            <person name="Corre E."/>
            <person name="Pelletier E."/>
            <person name="Niang G."/>
            <person name="Scheremetjew M."/>
            <person name="Finn R."/>
            <person name="Kale V."/>
            <person name="Holt S."/>
            <person name="Cochrane G."/>
            <person name="Meng A."/>
            <person name="Brown T."/>
            <person name="Cohen L."/>
        </authorList>
    </citation>
    <scope>NUCLEOTIDE SEQUENCE</scope>
    <source>
        <strain evidence="13">308</strain>
    </source>
</reference>
<accession>A0A7S1BCP3</accession>
<comment type="catalytic activity">
    <reaction evidence="1 11">
        <text>Cleaves type-1 transmembrane domains using a catalytic dyad composed of serine and histidine that are contributed by different transmembrane domains.</text>
        <dbReference type="EC" id="3.4.21.105"/>
    </reaction>
</comment>
<dbReference type="Pfam" id="PF01694">
    <property type="entry name" value="Rhomboid"/>
    <property type="match status" value="1"/>
</dbReference>
<name>A0A7S1BCP3_9STRA</name>
<evidence type="ECO:0000313" key="13">
    <source>
        <dbReference type="EMBL" id="CAD8882239.1"/>
    </source>
</evidence>
<evidence type="ECO:0000256" key="6">
    <source>
        <dbReference type="ARBA" id="ARBA00022692"/>
    </source>
</evidence>
<comment type="subcellular location">
    <subcellularLocation>
        <location evidence="2 11">Membrane</location>
        <topology evidence="2 11">Multi-pass membrane protein</topology>
    </subcellularLocation>
</comment>
<dbReference type="InterPro" id="IPR022764">
    <property type="entry name" value="Peptidase_S54_rhomboid_dom"/>
</dbReference>
<evidence type="ECO:0000256" key="2">
    <source>
        <dbReference type="ARBA" id="ARBA00004141"/>
    </source>
</evidence>
<dbReference type="EC" id="3.4.21.105" evidence="4"/>
<dbReference type="InterPro" id="IPR002610">
    <property type="entry name" value="Peptidase_S54_rhomboid-like"/>
</dbReference>
<feature type="domain" description="Peptidase S54 rhomboid" evidence="12">
    <location>
        <begin position="253"/>
        <end position="399"/>
    </location>
</feature>
<keyword evidence="9 11" id="KW-1133">Transmembrane helix</keyword>
<evidence type="ECO:0000256" key="10">
    <source>
        <dbReference type="ARBA" id="ARBA00023136"/>
    </source>
</evidence>
<keyword evidence="7 11" id="KW-0378">Hydrolase</keyword>
<gene>
    <name evidence="13" type="ORF">CHYS00102_LOCUS9427</name>
</gene>
<evidence type="ECO:0000256" key="7">
    <source>
        <dbReference type="ARBA" id="ARBA00022801"/>
    </source>
</evidence>
<sequence>MSDVSFMEQKALGGDAEIELEENAEYAREAGLTFIPKKSDVYQAAVDVAWDGKRKNVYDMNRKECLNGSSTVSGRKLPKEIEFINIYANDDKPVNAVRFREDLVIDALHAQLRWRRPKSLSATLARRLRDVQYARLKRNHKYDDYRVQTGFVEMYKYLRDYSTDLDWAEDACQKRHVGLPYQMWSDYDDNRRQGKLPIFSYTLMGVFLVLLFTSLGLNDWLLESLAVNPMAGPSSETLLLLGAKSSDLIINGNQFWRLITPIFLQAGFVDCVFNLIALWFVGRAVEKHHGTFSTMIIFTISSFGGVIVSTILVPELTTVGASAGIMGLTGACLADIVRNWKILFGKSDINKDHVTRHIWVFFWLLVELGMLTFLGIAPYVDNFTQWVALVYGFMCSFATVPPMAFKILQVKSSECQKRSSCFSRVLGLLLPFFSILGSSILLFGTENMASPCAWCRHTSCVPFPPWLEVQSRWWYCDDCGGISADARFDKNAGIFDMLTLECPNGENVNVDISQFSTSDQEFLSNQLPNICRADCSSPYIH</sequence>
<keyword evidence="10 11" id="KW-0472">Membrane</keyword>
<dbReference type="GO" id="GO:0016020">
    <property type="term" value="C:membrane"/>
    <property type="evidence" value="ECO:0007669"/>
    <property type="project" value="UniProtKB-SubCell"/>
</dbReference>
<feature type="transmembrane region" description="Helical" evidence="11">
    <location>
        <begin position="198"/>
        <end position="217"/>
    </location>
</feature>
<keyword evidence="6 11" id="KW-0812">Transmembrane</keyword>
<evidence type="ECO:0000256" key="3">
    <source>
        <dbReference type="ARBA" id="ARBA00009045"/>
    </source>
</evidence>
<feature type="transmembrane region" description="Helical" evidence="11">
    <location>
        <begin position="294"/>
        <end position="313"/>
    </location>
</feature>
<feature type="transmembrane region" description="Helical" evidence="11">
    <location>
        <begin position="425"/>
        <end position="444"/>
    </location>
</feature>
<evidence type="ECO:0000256" key="1">
    <source>
        <dbReference type="ARBA" id="ARBA00000156"/>
    </source>
</evidence>
<evidence type="ECO:0000256" key="9">
    <source>
        <dbReference type="ARBA" id="ARBA00022989"/>
    </source>
</evidence>
<comment type="similarity">
    <text evidence="3 11">Belongs to the peptidase S54 family.</text>
</comment>
<dbReference type="EMBL" id="HBFR01013013">
    <property type="protein sequence ID" value="CAD8882239.1"/>
    <property type="molecule type" value="Transcribed_RNA"/>
</dbReference>
<proteinExistence type="inferred from homology"/>
<evidence type="ECO:0000256" key="11">
    <source>
        <dbReference type="RuleBase" id="RU362115"/>
    </source>
</evidence>
<evidence type="ECO:0000256" key="4">
    <source>
        <dbReference type="ARBA" id="ARBA00013039"/>
    </source>
</evidence>
<dbReference type="Gene3D" id="1.20.1540.10">
    <property type="entry name" value="Rhomboid-like"/>
    <property type="match status" value="1"/>
</dbReference>
<feature type="transmembrane region" description="Helical" evidence="11">
    <location>
        <begin position="358"/>
        <end position="380"/>
    </location>
</feature>
<dbReference type="SUPFAM" id="SSF144091">
    <property type="entry name" value="Rhomboid-like"/>
    <property type="match status" value="1"/>
</dbReference>
<evidence type="ECO:0000259" key="12">
    <source>
        <dbReference type="Pfam" id="PF01694"/>
    </source>
</evidence>
<dbReference type="AlphaFoldDB" id="A0A7S1BCP3"/>
<dbReference type="PANTHER" id="PTHR22936:SF69">
    <property type="entry name" value="RHOMBOID-LIKE PROTEIN"/>
    <property type="match status" value="1"/>
</dbReference>
<dbReference type="InterPro" id="IPR035952">
    <property type="entry name" value="Rhomboid-like_sf"/>
</dbReference>
<dbReference type="PANTHER" id="PTHR22936">
    <property type="entry name" value="RHOMBOID-RELATED"/>
    <property type="match status" value="1"/>
</dbReference>
<dbReference type="GO" id="GO:0004252">
    <property type="term" value="F:serine-type endopeptidase activity"/>
    <property type="evidence" value="ECO:0007669"/>
    <property type="project" value="InterPro"/>
</dbReference>
<feature type="transmembrane region" description="Helical" evidence="11">
    <location>
        <begin position="262"/>
        <end position="282"/>
    </location>
</feature>
<protein>
    <recommendedName>
        <fullName evidence="4">rhomboid protease</fullName>
        <ecNumber evidence="4">3.4.21.105</ecNumber>
    </recommendedName>
</protein>
<keyword evidence="5 11" id="KW-0645">Protease</keyword>
<feature type="transmembrane region" description="Helical" evidence="11">
    <location>
        <begin position="319"/>
        <end position="337"/>
    </location>
</feature>